<name>A0A0B7H392_9FLAO</name>
<evidence type="ECO:0000313" key="1">
    <source>
        <dbReference type="EMBL" id="CEN32397.1"/>
    </source>
</evidence>
<dbReference type="EMBL" id="CDOD01000001">
    <property type="protein sequence ID" value="CEN32397.1"/>
    <property type="molecule type" value="Genomic_DNA"/>
</dbReference>
<gene>
    <name evidence="1" type="ORF">CCYN2B_10052</name>
</gene>
<organism evidence="1 2">
    <name type="scientific">Capnocytophaga cynodegmi</name>
    <dbReference type="NCBI Taxonomy" id="28189"/>
    <lineage>
        <taxon>Bacteria</taxon>
        <taxon>Pseudomonadati</taxon>
        <taxon>Bacteroidota</taxon>
        <taxon>Flavobacteriia</taxon>
        <taxon>Flavobacteriales</taxon>
        <taxon>Flavobacteriaceae</taxon>
        <taxon>Capnocytophaga</taxon>
    </lineage>
</organism>
<proteinExistence type="predicted"/>
<sequence>MISHKQFSFLIIKFLCIFTSAFSQQINDDCEILSRVLNSEYNEKSYLSRKKLYNRFINIAKELKQAEKNKNFRKIDSIKKEGKISKKIENLYPIFNIENYDYFISQEKKTSTRWDTKTCNSKWKFHNEKGREIDISKPIYSKDYKYALVTIRQGFAYYILILLKENGFWKEGHILFFCFYDKKTNDCFDSNNISL</sequence>
<dbReference type="Proteomes" id="UP000038055">
    <property type="component" value="Unassembled WGS sequence"/>
</dbReference>
<reference evidence="2" key="1">
    <citation type="submission" date="2015-01" db="EMBL/GenBank/DDBJ databases">
        <authorList>
            <person name="MANFREDI Pablo"/>
        </authorList>
    </citation>
    <scope>NUCLEOTIDE SEQUENCE [LARGE SCALE GENOMIC DNA]</scope>
    <source>
        <strain evidence="2">Ccyn2B</strain>
    </source>
</reference>
<protein>
    <submittedName>
        <fullName evidence="1">Uncharacterized protein</fullName>
    </submittedName>
</protein>
<dbReference type="AlphaFoldDB" id="A0A0B7H392"/>
<evidence type="ECO:0000313" key="2">
    <source>
        <dbReference type="Proteomes" id="UP000038055"/>
    </source>
</evidence>
<dbReference type="RefSeq" id="WP_041989364.1">
    <property type="nucleotide sequence ID" value="NZ_CDOD01000001.1"/>
</dbReference>
<keyword evidence="2" id="KW-1185">Reference proteome</keyword>
<accession>A0A0B7H392</accession>